<dbReference type="GO" id="GO:0016787">
    <property type="term" value="F:hydrolase activity"/>
    <property type="evidence" value="ECO:0007669"/>
    <property type="project" value="UniProtKB-KW"/>
</dbReference>
<evidence type="ECO:0000313" key="4">
    <source>
        <dbReference type="EMBL" id="CAB4178045.1"/>
    </source>
</evidence>
<dbReference type="EMBL" id="LR796962">
    <property type="protein sequence ID" value="CAB4178045.1"/>
    <property type="molecule type" value="Genomic_DNA"/>
</dbReference>
<keyword evidence="2" id="KW-0812">Transmembrane</keyword>
<evidence type="ECO:0000256" key="2">
    <source>
        <dbReference type="SAM" id="Phobius"/>
    </source>
</evidence>
<dbReference type="Gene3D" id="3.40.50.1820">
    <property type="entry name" value="alpha/beta hydrolase"/>
    <property type="match status" value="1"/>
</dbReference>
<dbReference type="SUPFAM" id="SSF53474">
    <property type="entry name" value="alpha/beta-Hydrolases"/>
    <property type="match status" value="1"/>
</dbReference>
<dbReference type="PANTHER" id="PTHR48081">
    <property type="entry name" value="AB HYDROLASE SUPERFAMILY PROTEIN C4A8.06C"/>
    <property type="match status" value="1"/>
</dbReference>
<evidence type="ECO:0000313" key="5">
    <source>
        <dbReference type="EMBL" id="CAB5229214.1"/>
    </source>
</evidence>
<protein>
    <submittedName>
        <fullName evidence="4">Alpha/beta hydrolase fold-3</fullName>
    </submittedName>
</protein>
<evidence type="ECO:0000259" key="3">
    <source>
        <dbReference type="Pfam" id="PF20434"/>
    </source>
</evidence>
<keyword evidence="2" id="KW-1133">Transmembrane helix</keyword>
<name>A0A6J5Q9T9_9CAUD</name>
<sequence length="263" mass="29588">MNKLKARLYLWWLNFSNPFDFDLKIIFAFIIGLIIVLFGYLANAQTTQTYDGKNKIRIEGNTNELKPCFLFFPGGGFMSQNWQICNSWSSLAVNQGYVSCKVGYSVSFPSLSAANKGIQDGVNALKWVKLHANEYHIDTNRIYLAGTSAGGFVALGIAYQHKQKVTGVLNGWGGVLNLTYLYNNNIPVYNVSTDYDKTVPIDCGNAFGVSCCGSQSIYTQLLLLEVKTDWLVWEGYKHGLLPKDIEYSFRVTHSFLNFLTFIK</sequence>
<gene>
    <name evidence="4" type="ORF">UFOVP1015_31</name>
    <name evidence="5" type="ORF">UFOVP1551_12</name>
</gene>
<keyword evidence="1 4" id="KW-0378">Hydrolase</keyword>
<dbReference type="InterPro" id="IPR050300">
    <property type="entry name" value="GDXG_lipolytic_enzyme"/>
</dbReference>
<dbReference type="Pfam" id="PF20434">
    <property type="entry name" value="BD-FAE"/>
    <property type="match status" value="1"/>
</dbReference>
<dbReference type="InterPro" id="IPR049492">
    <property type="entry name" value="BD-FAE-like_dom"/>
</dbReference>
<accession>A0A6J5Q9T9</accession>
<dbReference type="EMBL" id="LR798401">
    <property type="protein sequence ID" value="CAB5229214.1"/>
    <property type="molecule type" value="Genomic_DNA"/>
</dbReference>
<proteinExistence type="predicted"/>
<feature type="domain" description="BD-FAE-like" evidence="3">
    <location>
        <begin position="62"/>
        <end position="164"/>
    </location>
</feature>
<evidence type="ECO:0000256" key="1">
    <source>
        <dbReference type="ARBA" id="ARBA00022801"/>
    </source>
</evidence>
<dbReference type="InterPro" id="IPR029058">
    <property type="entry name" value="AB_hydrolase_fold"/>
</dbReference>
<keyword evidence="2" id="KW-0472">Membrane</keyword>
<organism evidence="4">
    <name type="scientific">uncultured Caudovirales phage</name>
    <dbReference type="NCBI Taxonomy" id="2100421"/>
    <lineage>
        <taxon>Viruses</taxon>
        <taxon>Duplodnaviria</taxon>
        <taxon>Heunggongvirae</taxon>
        <taxon>Uroviricota</taxon>
        <taxon>Caudoviricetes</taxon>
        <taxon>Peduoviridae</taxon>
        <taxon>Maltschvirus</taxon>
        <taxon>Maltschvirus maltsch</taxon>
    </lineage>
</organism>
<feature type="transmembrane region" description="Helical" evidence="2">
    <location>
        <begin position="21"/>
        <end position="42"/>
    </location>
</feature>
<reference evidence="4" key="1">
    <citation type="submission" date="2020-05" db="EMBL/GenBank/DDBJ databases">
        <authorList>
            <person name="Chiriac C."/>
            <person name="Salcher M."/>
            <person name="Ghai R."/>
            <person name="Kavagutti S V."/>
        </authorList>
    </citation>
    <scope>NUCLEOTIDE SEQUENCE</scope>
</reference>